<name>H3NQH6_9FIRM</name>
<keyword evidence="3" id="KW-1185">Reference proteome</keyword>
<organism evidence="2 3">
    <name type="scientific">Helcococcus kunzii ATCC 51366</name>
    <dbReference type="NCBI Taxonomy" id="883114"/>
    <lineage>
        <taxon>Bacteria</taxon>
        <taxon>Bacillati</taxon>
        <taxon>Bacillota</taxon>
        <taxon>Tissierellia</taxon>
        <taxon>Tissierellales</taxon>
        <taxon>Peptoniphilaceae</taxon>
        <taxon>Helcococcus</taxon>
    </lineage>
</organism>
<dbReference type="InterPro" id="IPR022488">
    <property type="entry name" value="PPK2-related"/>
</dbReference>
<evidence type="ECO:0000313" key="3">
    <source>
        <dbReference type="Proteomes" id="UP000004191"/>
    </source>
</evidence>
<dbReference type="EMBL" id="AGEI01000029">
    <property type="protein sequence ID" value="EHR32306.1"/>
    <property type="molecule type" value="Genomic_DNA"/>
</dbReference>
<dbReference type="PANTHER" id="PTHR34383">
    <property type="entry name" value="POLYPHOSPHATE:AMP PHOSPHOTRANSFERASE-RELATED"/>
    <property type="match status" value="1"/>
</dbReference>
<gene>
    <name evidence="2" type="ORF">HMPREF9709_01587</name>
</gene>
<reference evidence="2 3" key="1">
    <citation type="submission" date="2012-01" db="EMBL/GenBank/DDBJ databases">
        <title>The Genome Sequence of Helcococcus kunzii ATCC 51366.</title>
        <authorList>
            <consortium name="The Broad Institute Genome Sequencing Platform"/>
            <person name="Earl A."/>
            <person name="Ward D."/>
            <person name="Feldgarden M."/>
            <person name="Gevers D."/>
            <person name="Huys G."/>
            <person name="Young S.K."/>
            <person name="Zeng Q."/>
            <person name="Gargeya S."/>
            <person name="Fitzgerald M."/>
            <person name="Haas B."/>
            <person name="Abouelleil A."/>
            <person name="Alvarado L."/>
            <person name="Arachchi H.M."/>
            <person name="Berlin A."/>
            <person name="Chapman S.B."/>
            <person name="Gearin G."/>
            <person name="Goldberg J."/>
            <person name="Griggs A."/>
            <person name="Gujja S."/>
            <person name="Hansen M."/>
            <person name="Heiman D."/>
            <person name="Howarth C."/>
            <person name="Larimer J."/>
            <person name="Lui A."/>
            <person name="MacDonald P.J.P."/>
            <person name="McCowen C."/>
            <person name="Montmayeur A."/>
            <person name="Murphy C."/>
            <person name="Neiman D."/>
            <person name="Pearson M."/>
            <person name="Priest M."/>
            <person name="Roberts A."/>
            <person name="Saif S."/>
            <person name="Shea T."/>
            <person name="Sisk P."/>
            <person name="Stolte C."/>
            <person name="Sykes S."/>
            <person name="Wortman J."/>
            <person name="Nusbaum C."/>
            <person name="Birren B."/>
        </authorList>
    </citation>
    <scope>NUCLEOTIDE SEQUENCE [LARGE SCALE GENOMIC DNA]</scope>
    <source>
        <strain evidence="2 3">ATCC 51366</strain>
    </source>
</reference>
<dbReference type="OrthoDB" id="9775224at2"/>
<dbReference type="SUPFAM" id="SSF52540">
    <property type="entry name" value="P-loop containing nucleoside triphosphate hydrolases"/>
    <property type="match status" value="2"/>
</dbReference>
<feature type="domain" description="Polyphosphate kinase-2-related" evidence="1">
    <location>
        <begin position="18"/>
        <end position="230"/>
    </location>
</feature>
<feature type="domain" description="Polyphosphate kinase-2-related" evidence="1">
    <location>
        <begin position="262"/>
        <end position="481"/>
    </location>
</feature>
<dbReference type="Gene3D" id="3.40.50.300">
    <property type="entry name" value="P-loop containing nucleotide triphosphate hydrolases"/>
    <property type="match status" value="2"/>
</dbReference>
<dbReference type="PANTHER" id="PTHR34383:SF3">
    <property type="entry name" value="POLYPHOSPHATE:AMP PHOSPHOTRANSFERASE"/>
    <property type="match status" value="1"/>
</dbReference>
<dbReference type="STRING" id="883114.HMPREF9709_01587"/>
<sequence>MLDYVKDKVLEPYKDLDRKKLRDDLAKLQRDIINENIPVLIMVDGFESSNRGYIINEIVKNLDTKHYKVNVFDKFKDENKDYNYTVNFWRAIPAYGDISVFYRSMYFDLFNDLKIDDNDLKDKIQQLEQHERFLADDNHIVLKFFMDIDEKTQKKNIKDLEEDRFKEFLVSKPDKDQQKHFDKYKKHISKILEMSDFDFAKWNIIPAEDKKMAATMVLSIIIEEIKSQMKAIKENKKKDEEFKFNSKNDKKIIESIDTKQKISKKEYDNIKSDLQDKVGELTYELYKREIPTIILFEGIDAAGKGGTIERLVNEIDPRVYNINPISAPSDAELDHHYLWRFFNNMPKKGHIAIFDRSWYGRVLVERVEKFANEKTWSRAYDEINTMEEMLIDQGVFLLKYHLVISKDEQERRFKDREDEKPYKITDEDWRNRDKWDEYIIAMDDMIHYTSTTKSPWKVISSEDKKFARIEVLKDFIERVEKFLKDE</sequence>
<dbReference type="Pfam" id="PF03976">
    <property type="entry name" value="PPK2"/>
    <property type="match status" value="2"/>
</dbReference>
<keyword evidence="2" id="KW-0808">Transferase</keyword>
<evidence type="ECO:0000259" key="1">
    <source>
        <dbReference type="Pfam" id="PF03976"/>
    </source>
</evidence>
<dbReference type="eggNOG" id="COG2326">
    <property type="taxonomic scope" value="Bacteria"/>
</dbReference>
<proteinExistence type="predicted"/>
<dbReference type="Proteomes" id="UP000004191">
    <property type="component" value="Unassembled WGS sequence"/>
</dbReference>
<dbReference type="AlphaFoldDB" id="H3NQH6"/>
<accession>H3NQH6</accession>
<dbReference type="GeneID" id="96999529"/>
<dbReference type="GO" id="GO:0016740">
    <property type="term" value="F:transferase activity"/>
    <property type="evidence" value="ECO:0007669"/>
    <property type="project" value="UniProtKB-KW"/>
</dbReference>
<dbReference type="HOGENOM" id="CLU_033786_0_1_9"/>
<evidence type="ECO:0000313" key="2">
    <source>
        <dbReference type="EMBL" id="EHR32306.1"/>
    </source>
</evidence>
<dbReference type="RefSeq" id="WP_005399102.1">
    <property type="nucleotide sequence ID" value="NZ_JH601088.1"/>
</dbReference>
<dbReference type="InterPro" id="IPR027417">
    <property type="entry name" value="P-loop_NTPase"/>
</dbReference>
<comment type="caution">
    <text evidence="2">The sequence shown here is derived from an EMBL/GenBank/DDBJ whole genome shotgun (WGS) entry which is preliminary data.</text>
</comment>
<protein>
    <submittedName>
        <fullName evidence="2">Polyphosphate:AMP phosphotransferase</fullName>
    </submittedName>
</protein>